<dbReference type="PANTHER" id="PTHR36453:SF1">
    <property type="entry name" value="RIGHT HANDED BETA HELIX DOMAIN-CONTAINING PROTEIN"/>
    <property type="match status" value="1"/>
</dbReference>
<feature type="chain" id="PRO_5016433755" description="GH141-like insertion domain-containing protein" evidence="1">
    <location>
        <begin position="23"/>
        <end position="638"/>
    </location>
</feature>
<keyword evidence="1" id="KW-0732">Signal</keyword>
<dbReference type="SUPFAM" id="SSF51126">
    <property type="entry name" value="Pectin lyase-like"/>
    <property type="match status" value="1"/>
</dbReference>
<dbReference type="RefSeq" id="WP_111477428.1">
    <property type="nucleotide sequence ID" value="NZ_QHKM01000001.1"/>
</dbReference>
<sequence>MTRSIPASLLLAASLLTAPAVAADIWVAPKGSDRNPGTADQPLATLNMALRQARDLRRLRDASVQNGVHIWVRGGEYRLQEPLLFRPEDAGTASSPTIIEAAPGEQPVLSGGAAVRGWKKAAGAVPGLPKAVQGQVWVADAPLLAGRSFDFRQLWVNGRKAVRARTATDDNLPRLLRWDTDRREAWIPAAALSGVTRAGQLEMVLHQMWAVNVLRVKSVTVQGKEARVTFHEPESRVQFEHPWPRPIINGKNGSSAFYLAGAPELLDQPGEWYYDQQHRQVLYWPRPGETMSTAQTVVPALETLVQVAGSLDAPVSHLQFKGLTFAYTTWLRPSEQGHVPLQAGMYLLDGYSLAKPGTPDKAGLENQAWIGRPPGAVQLSGADHTRFERCRFEHLGASGLDYQQGTHDDAIVGCTFRDVAVNGLQLGKFSDPGIETHLPYNPKDEREICSNELVENNLFTDCGNEDWGACAVTAGYVRQTTIRHNEISQVPYTGISLGWGWTKTTNAMQGNRVSRNYIHHYAQHTYDVAGVYTLSAQPGTVISENRIDEIGRAAYVHDPEHWFYLYLDEGSSGITVQDNWCPAEKFLANANGPNNVWKNNGPMVSDAIKQAAGLEAAFRDLRGTAPKAGAEQKSVKSK</sequence>
<dbReference type="Gene3D" id="2.160.20.10">
    <property type="entry name" value="Single-stranded right-handed beta-helix, Pectin lyase-like"/>
    <property type="match status" value="2"/>
</dbReference>
<evidence type="ECO:0000259" key="2">
    <source>
        <dbReference type="Pfam" id="PF21231"/>
    </source>
</evidence>
<feature type="signal peptide" evidence="1">
    <location>
        <begin position="1"/>
        <end position="22"/>
    </location>
</feature>
<evidence type="ECO:0000313" key="4">
    <source>
        <dbReference type="Proteomes" id="UP000248553"/>
    </source>
</evidence>
<reference evidence="4" key="1">
    <citation type="submission" date="2018-05" db="EMBL/GenBank/DDBJ databases">
        <authorList>
            <person name="Nie L."/>
        </authorList>
    </citation>
    <scope>NUCLEOTIDE SEQUENCE [LARGE SCALE GENOMIC DNA]</scope>
    <source>
        <strain evidence="4">NL</strain>
    </source>
</reference>
<dbReference type="InterPro" id="IPR011050">
    <property type="entry name" value="Pectin_lyase_fold/virulence"/>
</dbReference>
<dbReference type="InterPro" id="IPR012334">
    <property type="entry name" value="Pectin_lyas_fold"/>
</dbReference>
<organism evidence="3 4">
    <name type="scientific">Hymenobacter edaphi</name>
    <dbReference type="NCBI Taxonomy" id="2211146"/>
    <lineage>
        <taxon>Bacteria</taxon>
        <taxon>Pseudomonadati</taxon>
        <taxon>Bacteroidota</taxon>
        <taxon>Cytophagia</taxon>
        <taxon>Cytophagales</taxon>
        <taxon>Hymenobacteraceae</taxon>
        <taxon>Hymenobacter</taxon>
    </lineage>
</organism>
<accession>A0A328BZR9</accession>
<comment type="caution">
    <text evidence="3">The sequence shown here is derived from an EMBL/GenBank/DDBJ whole genome shotgun (WGS) entry which is preliminary data.</text>
</comment>
<dbReference type="OrthoDB" id="9808066at2"/>
<gene>
    <name evidence="3" type="ORF">DLM85_07575</name>
</gene>
<name>A0A328BZR9_9BACT</name>
<dbReference type="AlphaFoldDB" id="A0A328BZR9"/>
<proteinExistence type="predicted"/>
<dbReference type="EMBL" id="QHKM01000001">
    <property type="protein sequence ID" value="RAK70678.1"/>
    <property type="molecule type" value="Genomic_DNA"/>
</dbReference>
<dbReference type="InterPro" id="IPR048482">
    <property type="entry name" value="GH141_ins"/>
</dbReference>
<dbReference type="Pfam" id="PF21231">
    <property type="entry name" value="GH141_M"/>
    <property type="match status" value="1"/>
</dbReference>
<feature type="domain" description="GH141-like insertion" evidence="2">
    <location>
        <begin position="134"/>
        <end position="286"/>
    </location>
</feature>
<evidence type="ECO:0000256" key="1">
    <source>
        <dbReference type="SAM" id="SignalP"/>
    </source>
</evidence>
<protein>
    <recommendedName>
        <fullName evidence="2">GH141-like insertion domain-containing protein</fullName>
    </recommendedName>
</protein>
<keyword evidence="4" id="KW-1185">Reference proteome</keyword>
<dbReference type="Proteomes" id="UP000248553">
    <property type="component" value="Unassembled WGS sequence"/>
</dbReference>
<dbReference type="PANTHER" id="PTHR36453">
    <property type="entry name" value="SECRETED PROTEIN-RELATED"/>
    <property type="match status" value="1"/>
</dbReference>
<evidence type="ECO:0000313" key="3">
    <source>
        <dbReference type="EMBL" id="RAK70678.1"/>
    </source>
</evidence>